<dbReference type="Pfam" id="PF14464">
    <property type="entry name" value="Prok-JAB"/>
    <property type="match status" value="1"/>
</dbReference>
<accession>A0A3N4NT60</accession>
<evidence type="ECO:0000256" key="2">
    <source>
        <dbReference type="ARBA" id="ARBA00022670"/>
    </source>
</evidence>
<feature type="non-terminal residue" evidence="9">
    <location>
        <position position="1"/>
    </location>
</feature>
<dbReference type="InterPro" id="IPR028090">
    <property type="entry name" value="JAB_dom_prok"/>
</dbReference>
<dbReference type="Gene3D" id="3.40.140.10">
    <property type="entry name" value="Cytidine Deaminase, domain 2"/>
    <property type="match status" value="1"/>
</dbReference>
<dbReference type="SUPFAM" id="SSF54001">
    <property type="entry name" value="Cysteine proteinases"/>
    <property type="match status" value="1"/>
</dbReference>
<evidence type="ECO:0000256" key="4">
    <source>
        <dbReference type="ARBA" id="ARBA00022801"/>
    </source>
</evidence>
<evidence type="ECO:0000256" key="7">
    <source>
        <dbReference type="ARBA" id="ARBA00023049"/>
    </source>
</evidence>
<proteinExistence type="inferred from homology"/>
<keyword evidence="6" id="KW-0862">Zinc</keyword>
<evidence type="ECO:0000256" key="1">
    <source>
        <dbReference type="ARBA" id="ARBA00007074"/>
    </source>
</evidence>
<dbReference type="GO" id="GO:0008270">
    <property type="term" value="F:zinc ion binding"/>
    <property type="evidence" value="ECO:0007669"/>
    <property type="project" value="TreeGrafter"/>
</dbReference>
<dbReference type="InterPro" id="IPR038765">
    <property type="entry name" value="Papain-like_cys_pep_sf"/>
</dbReference>
<dbReference type="GO" id="GO:0006508">
    <property type="term" value="P:proteolysis"/>
    <property type="evidence" value="ECO:0007669"/>
    <property type="project" value="UniProtKB-KW"/>
</dbReference>
<keyword evidence="5" id="KW-0788">Thiol protease</keyword>
<dbReference type="InterPro" id="IPR051929">
    <property type="entry name" value="VirAsm_ModProt"/>
</dbReference>
<dbReference type="EMBL" id="RPFL01000003">
    <property type="protein sequence ID" value="RPD90363.1"/>
    <property type="molecule type" value="Genomic_DNA"/>
</dbReference>
<dbReference type="PANTHER" id="PTHR34858:SF1">
    <property type="entry name" value="CYSO-CYSTEINE PEPTIDASE"/>
    <property type="match status" value="1"/>
</dbReference>
<keyword evidence="2" id="KW-0645">Protease</keyword>
<dbReference type="RefSeq" id="WP_123811783.1">
    <property type="nucleotide sequence ID" value="NZ_RPFL01000003.1"/>
</dbReference>
<evidence type="ECO:0000313" key="9">
    <source>
        <dbReference type="EMBL" id="RPD90363.1"/>
    </source>
</evidence>
<organism evidence="9 10">
    <name type="scientific">Neisseria weixii</name>
    <dbReference type="NCBI Taxonomy" id="1853276"/>
    <lineage>
        <taxon>Bacteria</taxon>
        <taxon>Pseudomonadati</taxon>
        <taxon>Pseudomonadota</taxon>
        <taxon>Betaproteobacteria</taxon>
        <taxon>Neisseriales</taxon>
        <taxon>Neisseriaceae</taxon>
        <taxon>Neisseria</taxon>
    </lineage>
</organism>
<comment type="caution">
    <text evidence="9">The sequence shown here is derived from an EMBL/GenBank/DDBJ whole genome shotgun (WGS) entry which is preliminary data.</text>
</comment>
<sequence>RDHTTESAPREACGLVVLVGRAQIFVPCENISESPADSFEISPDDWIRAEQQGEIVAVVHSHPYGEPYLSGADRQIHARPGLPWVLAVNDELKVFRSCPHLRGRVFDYGRADCGTLVRDALMLAGLDLPDHRRTDMDADAAADYWQQHLTACGFAKVPAGLSDVSAGDVILTAYGGHANHAALYLGGGMMLHHAYNRLSCREPYSRYWQEFTHSVWRHKDWRPEMLQAIENDLIHTE</sequence>
<dbReference type="Proteomes" id="UP000272412">
    <property type="component" value="Unassembled WGS sequence"/>
</dbReference>
<dbReference type="PROSITE" id="PS51935">
    <property type="entry name" value="NLPC_P60"/>
    <property type="match status" value="1"/>
</dbReference>
<dbReference type="InterPro" id="IPR000064">
    <property type="entry name" value="NLP_P60_dom"/>
</dbReference>
<evidence type="ECO:0000259" key="8">
    <source>
        <dbReference type="PROSITE" id="PS51935"/>
    </source>
</evidence>
<feature type="domain" description="NlpC/P60" evidence="8">
    <location>
        <begin position="82"/>
        <end position="219"/>
    </location>
</feature>
<dbReference type="GO" id="GO:0008234">
    <property type="term" value="F:cysteine-type peptidase activity"/>
    <property type="evidence" value="ECO:0007669"/>
    <property type="project" value="UniProtKB-KW"/>
</dbReference>
<gene>
    <name evidence="9" type="ORF">EGK74_01865</name>
</gene>
<evidence type="ECO:0000256" key="3">
    <source>
        <dbReference type="ARBA" id="ARBA00022723"/>
    </source>
</evidence>
<dbReference type="AlphaFoldDB" id="A0A3N4NT60"/>
<protein>
    <submittedName>
        <fullName evidence="9">Alkaline phosphatase</fullName>
    </submittedName>
</protein>
<comment type="similarity">
    <text evidence="1">Belongs to the peptidase C40 family.</text>
</comment>
<keyword evidence="7" id="KW-0482">Metalloprotease</keyword>
<dbReference type="PANTHER" id="PTHR34858">
    <property type="entry name" value="CYSO-CYSTEINE PEPTIDASE"/>
    <property type="match status" value="1"/>
</dbReference>
<dbReference type="CDD" id="cd08073">
    <property type="entry name" value="MPN_NLPC_P60"/>
    <property type="match status" value="1"/>
</dbReference>
<evidence type="ECO:0000256" key="6">
    <source>
        <dbReference type="ARBA" id="ARBA00022833"/>
    </source>
</evidence>
<reference evidence="9 10" key="1">
    <citation type="submission" date="2018-11" db="EMBL/GenBank/DDBJ databases">
        <title>Neisseria weixii sp. nov. isolated from the rectal contents of plateau pika (Ochotona cruzoniae).</title>
        <authorList>
            <person name="Zhang G."/>
        </authorList>
    </citation>
    <scope>NUCLEOTIDE SEQUENCE [LARGE SCALE GENOMIC DNA]</scope>
    <source>
        <strain evidence="9 10">10009</strain>
    </source>
</reference>
<keyword evidence="10" id="KW-1185">Reference proteome</keyword>
<dbReference type="SUPFAM" id="SSF102712">
    <property type="entry name" value="JAB1/MPN domain"/>
    <property type="match status" value="1"/>
</dbReference>
<name>A0A3N4NT60_9NEIS</name>
<keyword evidence="4" id="KW-0378">Hydrolase</keyword>
<evidence type="ECO:0000256" key="5">
    <source>
        <dbReference type="ARBA" id="ARBA00022807"/>
    </source>
</evidence>
<dbReference type="Pfam" id="PF00877">
    <property type="entry name" value="NLPC_P60"/>
    <property type="match status" value="1"/>
</dbReference>
<evidence type="ECO:0000313" key="10">
    <source>
        <dbReference type="Proteomes" id="UP000272412"/>
    </source>
</evidence>
<dbReference type="GO" id="GO:0008235">
    <property type="term" value="F:metalloexopeptidase activity"/>
    <property type="evidence" value="ECO:0007669"/>
    <property type="project" value="TreeGrafter"/>
</dbReference>
<keyword evidence="3" id="KW-0479">Metal-binding</keyword>